<dbReference type="AlphaFoldDB" id="A0A853JCQ0"/>
<keyword evidence="2" id="KW-1185">Reference proteome</keyword>
<reference evidence="1 2" key="1">
    <citation type="submission" date="2020-07" db="EMBL/GenBank/DDBJ databases">
        <title>Luteimonas sp. SJ-92.</title>
        <authorList>
            <person name="Huang X.-X."/>
            <person name="Xu L."/>
            <person name="Sun J.-Q."/>
        </authorList>
    </citation>
    <scope>NUCLEOTIDE SEQUENCE [LARGE SCALE GENOMIC DNA]</scope>
    <source>
        <strain evidence="1 2">SJ-92</strain>
    </source>
</reference>
<accession>A0A853JCQ0</accession>
<dbReference type="RefSeq" id="WP_180678322.1">
    <property type="nucleotide sequence ID" value="NZ_JACCKA010000055.1"/>
</dbReference>
<evidence type="ECO:0000313" key="1">
    <source>
        <dbReference type="EMBL" id="NZA26532.1"/>
    </source>
</evidence>
<evidence type="ECO:0000313" key="2">
    <source>
        <dbReference type="Proteomes" id="UP000578091"/>
    </source>
</evidence>
<dbReference type="Proteomes" id="UP000578091">
    <property type="component" value="Unassembled WGS sequence"/>
</dbReference>
<protein>
    <submittedName>
        <fullName evidence="1">Uncharacterized protein</fullName>
    </submittedName>
</protein>
<organism evidence="1 2">
    <name type="scientific">Luteimonas salinisoli</name>
    <dbReference type="NCBI Taxonomy" id="2752307"/>
    <lineage>
        <taxon>Bacteria</taxon>
        <taxon>Pseudomonadati</taxon>
        <taxon>Pseudomonadota</taxon>
        <taxon>Gammaproteobacteria</taxon>
        <taxon>Lysobacterales</taxon>
        <taxon>Lysobacteraceae</taxon>
        <taxon>Luteimonas</taxon>
    </lineage>
</organism>
<sequence>MHFEKRFGCALHKHELLEFCRIANDRLIEIHQPKLVIVAGLGLIGTMETHYDLRVGVTRSVRGKRTLVELCGRKQEWVAIPHPTGARLHREQIDKIASFVSARFSGPA</sequence>
<gene>
    <name evidence="1" type="ORF">H0E84_09050</name>
</gene>
<name>A0A853JCQ0_9GAMM</name>
<dbReference type="EMBL" id="JACCKA010000055">
    <property type="protein sequence ID" value="NZA26532.1"/>
    <property type="molecule type" value="Genomic_DNA"/>
</dbReference>
<comment type="caution">
    <text evidence="1">The sequence shown here is derived from an EMBL/GenBank/DDBJ whole genome shotgun (WGS) entry which is preliminary data.</text>
</comment>
<proteinExistence type="predicted"/>